<sequence>MLRTISFVLLVAVIRPGCSQYLKKLQDNHKPRELTDSELIKISGLSNPGHIDNVLDNILIPRVVGTKNHKKVFDYISKELEDLDWHVEIDEFTDNTPKFGKLTFKNIIAKLNPNAERYLTLACHYDSKYFPSNDFVGATDSAVPCAMLLNLARVLRSNLDGVKNNDLSLQLVFFDGEEAFVNWGPKDSIYGARHLAQTYHDTNSVSRSSGENVSQLQKMDMLVLLDLIGHRDASFYSYFPETEKWYVRMANLEDRMKDLGLLKKYGNHVYFKKQRHYGGIEDDHIPFLKRGVPILHLISSPFPRAWHTPQDNRDIVDMNATENIQKILMAFLVEYMNILLDNGNLPEKEL</sequence>
<evidence type="ECO:0000256" key="10">
    <source>
        <dbReference type="ARBA" id="ARBA00023157"/>
    </source>
</evidence>
<gene>
    <name evidence="15" type="ORF">MELIAE_LOCUS12531</name>
</gene>
<keyword evidence="8" id="KW-0479">Metal-binding</keyword>
<evidence type="ECO:0000256" key="9">
    <source>
        <dbReference type="ARBA" id="ARBA00022833"/>
    </source>
</evidence>
<evidence type="ECO:0000256" key="4">
    <source>
        <dbReference type="ARBA" id="ARBA00012012"/>
    </source>
</evidence>
<feature type="domain" description="Peptidase M28" evidence="14">
    <location>
        <begin position="106"/>
        <end position="331"/>
    </location>
</feature>
<protein>
    <recommendedName>
        <fullName evidence="5">Glutaminyl-peptide cyclotransferase</fullName>
        <ecNumber evidence="4">2.3.2.5</ecNumber>
    </recommendedName>
</protein>
<evidence type="ECO:0000256" key="6">
    <source>
        <dbReference type="ARBA" id="ARBA00022525"/>
    </source>
</evidence>
<dbReference type="PANTHER" id="PTHR12283:SF6">
    <property type="entry name" value="GLUTAMINYL-PEPTIDE CYCLOTRANSFERASE-RELATED"/>
    <property type="match status" value="1"/>
</dbReference>
<keyword evidence="16" id="KW-1185">Reference proteome</keyword>
<dbReference type="CDD" id="cd03880">
    <property type="entry name" value="M28_QC_like"/>
    <property type="match status" value="1"/>
</dbReference>
<comment type="subcellular location">
    <subcellularLocation>
        <location evidence="2">Secreted</location>
    </subcellularLocation>
</comment>
<comment type="catalytic activity">
    <reaction evidence="1">
        <text>N-terminal L-glutaminyl-[peptide] = N-terminal 5-oxo-L-prolyl-[peptide] + NH4(+)</text>
        <dbReference type="Rhea" id="RHEA:23652"/>
        <dbReference type="Rhea" id="RHEA-COMP:11736"/>
        <dbReference type="Rhea" id="RHEA-COMP:11846"/>
        <dbReference type="ChEBI" id="CHEBI:28938"/>
        <dbReference type="ChEBI" id="CHEBI:64722"/>
        <dbReference type="ChEBI" id="CHEBI:87215"/>
        <dbReference type="EC" id="2.3.2.5"/>
    </reaction>
</comment>
<evidence type="ECO:0000256" key="11">
    <source>
        <dbReference type="ARBA" id="ARBA00023315"/>
    </source>
</evidence>
<comment type="similarity">
    <text evidence="3">Belongs to the glutaminyl-peptide cyclotransferase family.</text>
</comment>
<dbReference type="OrthoDB" id="3907302at2759"/>
<reference evidence="15" key="1">
    <citation type="submission" date="2021-12" db="EMBL/GenBank/DDBJ databases">
        <authorList>
            <person name="King R."/>
        </authorList>
    </citation>
    <scope>NUCLEOTIDE SEQUENCE</scope>
</reference>
<dbReference type="EC" id="2.3.2.5" evidence="4"/>
<dbReference type="Gene3D" id="3.40.630.10">
    <property type="entry name" value="Zn peptidases"/>
    <property type="match status" value="1"/>
</dbReference>
<evidence type="ECO:0000259" key="14">
    <source>
        <dbReference type="Pfam" id="PF04389"/>
    </source>
</evidence>
<evidence type="ECO:0000256" key="2">
    <source>
        <dbReference type="ARBA" id="ARBA00004613"/>
    </source>
</evidence>
<keyword evidence="10" id="KW-1015">Disulfide bond</keyword>
<keyword evidence="13" id="KW-0732">Signal</keyword>
<name>A0A9P0BIE0_BRAAE</name>
<dbReference type="GO" id="GO:0016603">
    <property type="term" value="F:glutaminyl-peptide cyclotransferase activity"/>
    <property type="evidence" value="ECO:0007669"/>
    <property type="project" value="UniProtKB-EC"/>
</dbReference>
<dbReference type="PANTHER" id="PTHR12283">
    <property type="entry name" value="GLUTAMINYL-PEPTIDE CYCLOTRANSFERASE"/>
    <property type="match status" value="1"/>
</dbReference>
<dbReference type="AlphaFoldDB" id="A0A9P0BIE0"/>
<dbReference type="Pfam" id="PF04389">
    <property type="entry name" value="Peptidase_M28"/>
    <property type="match status" value="1"/>
</dbReference>
<feature type="chain" id="PRO_5040415310" description="Glutaminyl-peptide cyclotransferase" evidence="13">
    <location>
        <begin position="20"/>
        <end position="350"/>
    </location>
</feature>
<organism evidence="15 16">
    <name type="scientific">Brassicogethes aeneus</name>
    <name type="common">Rape pollen beetle</name>
    <name type="synonym">Meligethes aeneus</name>
    <dbReference type="NCBI Taxonomy" id="1431903"/>
    <lineage>
        <taxon>Eukaryota</taxon>
        <taxon>Metazoa</taxon>
        <taxon>Ecdysozoa</taxon>
        <taxon>Arthropoda</taxon>
        <taxon>Hexapoda</taxon>
        <taxon>Insecta</taxon>
        <taxon>Pterygota</taxon>
        <taxon>Neoptera</taxon>
        <taxon>Endopterygota</taxon>
        <taxon>Coleoptera</taxon>
        <taxon>Polyphaga</taxon>
        <taxon>Cucujiformia</taxon>
        <taxon>Nitidulidae</taxon>
        <taxon>Meligethinae</taxon>
        <taxon>Brassicogethes</taxon>
    </lineage>
</organism>
<accession>A0A9P0BIE0</accession>
<dbReference type="FunFam" id="3.40.630.10:FF:000029">
    <property type="entry name" value="Glutaminyl-peptide cyclotransferase"/>
    <property type="match status" value="1"/>
</dbReference>
<evidence type="ECO:0000256" key="7">
    <source>
        <dbReference type="ARBA" id="ARBA00022679"/>
    </source>
</evidence>
<dbReference type="InterPro" id="IPR040234">
    <property type="entry name" value="QC/QCL"/>
</dbReference>
<evidence type="ECO:0000256" key="13">
    <source>
        <dbReference type="SAM" id="SignalP"/>
    </source>
</evidence>
<evidence type="ECO:0000313" key="15">
    <source>
        <dbReference type="EMBL" id="CAH0563808.1"/>
    </source>
</evidence>
<dbReference type="InterPro" id="IPR007484">
    <property type="entry name" value="Peptidase_M28"/>
</dbReference>
<evidence type="ECO:0000256" key="12">
    <source>
        <dbReference type="ARBA" id="ARBA00057903"/>
    </source>
</evidence>
<dbReference type="GO" id="GO:0008270">
    <property type="term" value="F:zinc ion binding"/>
    <property type="evidence" value="ECO:0007669"/>
    <property type="project" value="TreeGrafter"/>
</dbReference>
<keyword evidence="9" id="KW-0862">Zinc</keyword>
<proteinExistence type="inferred from homology"/>
<evidence type="ECO:0000256" key="1">
    <source>
        <dbReference type="ARBA" id="ARBA00000001"/>
    </source>
</evidence>
<keyword evidence="7" id="KW-0808">Transferase</keyword>
<evidence type="ECO:0000256" key="5">
    <source>
        <dbReference type="ARBA" id="ARBA00016861"/>
    </source>
</evidence>
<dbReference type="Proteomes" id="UP001154078">
    <property type="component" value="Chromosome 9"/>
</dbReference>
<keyword evidence="11" id="KW-0012">Acyltransferase</keyword>
<keyword evidence="6" id="KW-0964">Secreted</keyword>
<comment type="function">
    <text evidence="12">Acts as a glutaminyl-peptide cyclotransferase. Responsible for the biosynthesis of pyroglutamyl peptides. Might be more efficient in the conversion of tri and tetrapeptides in vitro. Might have a relative preference for substrates containing hydrophobic amino acids in vitro.</text>
</comment>
<evidence type="ECO:0000256" key="8">
    <source>
        <dbReference type="ARBA" id="ARBA00022723"/>
    </source>
</evidence>
<dbReference type="GO" id="GO:0005576">
    <property type="term" value="C:extracellular region"/>
    <property type="evidence" value="ECO:0007669"/>
    <property type="project" value="UniProtKB-SubCell"/>
</dbReference>
<dbReference type="SUPFAM" id="SSF53187">
    <property type="entry name" value="Zn-dependent exopeptidases"/>
    <property type="match status" value="1"/>
</dbReference>
<evidence type="ECO:0000313" key="16">
    <source>
        <dbReference type="Proteomes" id="UP001154078"/>
    </source>
</evidence>
<evidence type="ECO:0000256" key="3">
    <source>
        <dbReference type="ARBA" id="ARBA00006014"/>
    </source>
</evidence>
<feature type="signal peptide" evidence="13">
    <location>
        <begin position="1"/>
        <end position="19"/>
    </location>
</feature>
<dbReference type="EMBL" id="OV121140">
    <property type="protein sequence ID" value="CAH0563808.1"/>
    <property type="molecule type" value="Genomic_DNA"/>
</dbReference>
<dbReference type="InterPro" id="IPR037457">
    <property type="entry name" value="M28_QC"/>
</dbReference>